<dbReference type="EMBL" id="JAUSVV010000004">
    <property type="protein sequence ID" value="MDQ0442615.1"/>
    <property type="molecule type" value="Genomic_DNA"/>
</dbReference>
<evidence type="ECO:0000256" key="1">
    <source>
        <dbReference type="SAM" id="MobiDB-lite"/>
    </source>
</evidence>
<reference evidence="2 3" key="1">
    <citation type="submission" date="2023-07" db="EMBL/GenBank/DDBJ databases">
        <title>Genomic Encyclopedia of Type Strains, Phase IV (KMG-IV): sequencing the most valuable type-strain genomes for metagenomic binning, comparative biology and taxonomic classification.</title>
        <authorList>
            <person name="Goeker M."/>
        </authorList>
    </citation>
    <scope>NUCLEOTIDE SEQUENCE [LARGE SCALE GENOMIC DNA]</scope>
    <source>
        <strain evidence="2 3">DSM 19562</strain>
    </source>
</reference>
<gene>
    <name evidence="2" type="ORF">QO016_002112</name>
</gene>
<sequence>MICPYVIDVLVEQHGRLTELLRKMDDGRWWSKDSASRLEVDEVAVQADRIRSALDVITRLATELELEDGVGGGSQLTPRPAQRPTPGF</sequence>
<name>A0ABU0HLP9_9HYPH</name>
<comment type="caution">
    <text evidence="2">The sequence shown here is derived from an EMBL/GenBank/DDBJ whole genome shotgun (WGS) entry which is preliminary data.</text>
</comment>
<accession>A0ABU0HLP9</accession>
<dbReference type="Proteomes" id="UP001236369">
    <property type="component" value="Unassembled WGS sequence"/>
</dbReference>
<evidence type="ECO:0000313" key="2">
    <source>
        <dbReference type="EMBL" id="MDQ0442615.1"/>
    </source>
</evidence>
<keyword evidence="3" id="KW-1185">Reference proteome</keyword>
<feature type="region of interest" description="Disordered" evidence="1">
    <location>
        <begin position="67"/>
        <end position="88"/>
    </location>
</feature>
<evidence type="ECO:0000313" key="3">
    <source>
        <dbReference type="Proteomes" id="UP001236369"/>
    </source>
</evidence>
<proteinExistence type="predicted"/>
<organism evidence="2 3">
    <name type="scientific">Methylobacterium persicinum</name>
    <dbReference type="NCBI Taxonomy" id="374426"/>
    <lineage>
        <taxon>Bacteria</taxon>
        <taxon>Pseudomonadati</taxon>
        <taxon>Pseudomonadota</taxon>
        <taxon>Alphaproteobacteria</taxon>
        <taxon>Hyphomicrobiales</taxon>
        <taxon>Methylobacteriaceae</taxon>
        <taxon>Methylobacterium</taxon>
    </lineage>
</organism>
<protein>
    <submittedName>
        <fullName evidence="2">Uncharacterized protein</fullName>
    </submittedName>
</protein>